<dbReference type="Gene3D" id="3.10.580.10">
    <property type="entry name" value="CBS-domain"/>
    <property type="match status" value="1"/>
</dbReference>
<feature type="transmembrane region" description="Helical" evidence="8">
    <location>
        <begin position="52"/>
        <end position="75"/>
    </location>
</feature>
<evidence type="ECO:0000256" key="5">
    <source>
        <dbReference type="ARBA" id="ARBA00023136"/>
    </source>
</evidence>
<dbReference type="AlphaFoldDB" id="A0A8K0JCK4"/>
<dbReference type="InterPro" id="IPR044751">
    <property type="entry name" value="Ion_transp-like_CBS"/>
</dbReference>
<gene>
    <name evidence="10" type="ORF">E4U42_000791</name>
</gene>
<evidence type="ECO:0000256" key="4">
    <source>
        <dbReference type="ARBA" id="ARBA00022989"/>
    </source>
</evidence>
<organism evidence="10 11">
    <name type="scientific">Claviceps africana</name>
    <dbReference type="NCBI Taxonomy" id="83212"/>
    <lineage>
        <taxon>Eukaryota</taxon>
        <taxon>Fungi</taxon>
        <taxon>Dikarya</taxon>
        <taxon>Ascomycota</taxon>
        <taxon>Pezizomycotina</taxon>
        <taxon>Sordariomycetes</taxon>
        <taxon>Hypocreomycetidae</taxon>
        <taxon>Hypocreales</taxon>
        <taxon>Clavicipitaceae</taxon>
        <taxon>Claviceps</taxon>
    </lineage>
</organism>
<name>A0A8K0JCK4_9HYPO</name>
<dbReference type="PANTHER" id="PTHR12064:SF97">
    <property type="entry name" value="METAL TRANSPORTER CNNM-5"/>
    <property type="match status" value="1"/>
</dbReference>
<dbReference type="GO" id="GO:0016020">
    <property type="term" value="C:membrane"/>
    <property type="evidence" value="ECO:0007669"/>
    <property type="project" value="UniProtKB-SubCell"/>
</dbReference>
<dbReference type="PANTHER" id="PTHR12064">
    <property type="entry name" value="METAL TRANSPORTER CNNM"/>
    <property type="match status" value="1"/>
</dbReference>
<evidence type="ECO:0000256" key="8">
    <source>
        <dbReference type="SAM" id="Phobius"/>
    </source>
</evidence>
<feature type="transmembrane region" description="Helical" evidence="8">
    <location>
        <begin position="137"/>
        <end position="156"/>
    </location>
</feature>
<evidence type="ECO:0000256" key="7">
    <source>
        <dbReference type="SAM" id="MobiDB-lite"/>
    </source>
</evidence>
<keyword evidence="2 6" id="KW-0812">Transmembrane</keyword>
<protein>
    <recommendedName>
        <fullName evidence="9">CNNM transmembrane domain-containing protein</fullName>
    </recommendedName>
</protein>
<dbReference type="CDD" id="cd04590">
    <property type="entry name" value="CBS_pair_CorC_HlyC_assoc"/>
    <property type="match status" value="1"/>
</dbReference>
<evidence type="ECO:0000313" key="11">
    <source>
        <dbReference type="Proteomes" id="UP000811619"/>
    </source>
</evidence>
<reference evidence="10" key="1">
    <citation type="journal article" date="2020" name="bioRxiv">
        <title>Whole genome comparisons of ergot fungi reveals the divergence and evolution of species within the genus Claviceps are the result of varying mechanisms driving genome evolution and host range expansion.</title>
        <authorList>
            <person name="Wyka S.A."/>
            <person name="Mondo S.J."/>
            <person name="Liu M."/>
            <person name="Dettman J."/>
            <person name="Nalam V."/>
            <person name="Broders K.D."/>
        </authorList>
    </citation>
    <scope>NUCLEOTIDE SEQUENCE</scope>
    <source>
        <strain evidence="10">CCC 489</strain>
    </source>
</reference>
<dbReference type="Proteomes" id="UP000811619">
    <property type="component" value="Unassembled WGS sequence"/>
</dbReference>
<keyword evidence="5 6" id="KW-0472">Membrane</keyword>
<dbReference type="FunFam" id="3.10.580.10:FF:000006">
    <property type="entry name" value="DUF21 and CBS domain protein"/>
    <property type="match status" value="1"/>
</dbReference>
<feature type="domain" description="CNNM transmembrane" evidence="9">
    <location>
        <begin position="47"/>
        <end position="232"/>
    </location>
</feature>
<keyword evidence="4 6" id="KW-1133">Transmembrane helix</keyword>
<evidence type="ECO:0000256" key="3">
    <source>
        <dbReference type="ARBA" id="ARBA00022737"/>
    </source>
</evidence>
<feature type="transmembrane region" description="Helical" evidence="8">
    <location>
        <begin position="12"/>
        <end position="32"/>
    </location>
</feature>
<dbReference type="GO" id="GO:0030026">
    <property type="term" value="P:intracellular manganese ion homeostasis"/>
    <property type="evidence" value="ECO:0007669"/>
    <property type="project" value="TreeGrafter"/>
</dbReference>
<evidence type="ECO:0000256" key="2">
    <source>
        <dbReference type="ARBA" id="ARBA00022692"/>
    </source>
</evidence>
<feature type="compositionally biased region" description="Basic and acidic residues" evidence="7">
    <location>
        <begin position="570"/>
        <end position="583"/>
    </location>
</feature>
<dbReference type="InterPro" id="IPR046342">
    <property type="entry name" value="CBS_dom_sf"/>
</dbReference>
<keyword evidence="11" id="KW-1185">Reference proteome</keyword>
<dbReference type="InterPro" id="IPR002550">
    <property type="entry name" value="CNNM"/>
</dbReference>
<comment type="subcellular location">
    <subcellularLocation>
        <location evidence="1">Membrane</location>
        <topology evidence="1">Multi-pass membrane protein</topology>
    </subcellularLocation>
</comment>
<evidence type="ECO:0000259" key="9">
    <source>
        <dbReference type="PROSITE" id="PS51846"/>
    </source>
</evidence>
<accession>A0A8K0JCK4</accession>
<dbReference type="GO" id="GO:0010960">
    <property type="term" value="P:magnesium ion homeostasis"/>
    <property type="evidence" value="ECO:0007669"/>
    <property type="project" value="InterPro"/>
</dbReference>
<dbReference type="GO" id="GO:0005737">
    <property type="term" value="C:cytoplasm"/>
    <property type="evidence" value="ECO:0007669"/>
    <property type="project" value="TreeGrafter"/>
</dbReference>
<evidence type="ECO:0000256" key="6">
    <source>
        <dbReference type="PROSITE-ProRule" id="PRU01193"/>
    </source>
</evidence>
<feature type="region of interest" description="Disordered" evidence="7">
    <location>
        <begin position="516"/>
        <end position="583"/>
    </location>
</feature>
<dbReference type="EMBL" id="SRPY01000121">
    <property type="protein sequence ID" value="KAG5928345.1"/>
    <property type="molecule type" value="Genomic_DNA"/>
</dbReference>
<keyword evidence="3" id="KW-0677">Repeat</keyword>
<dbReference type="OrthoDB" id="5353557at2759"/>
<proteinExistence type="predicted"/>
<dbReference type="PROSITE" id="PS51846">
    <property type="entry name" value="CNNM"/>
    <property type="match status" value="1"/>
</dbReference>
<dbReference type="SUPFAM" id="SSF54631">
    <property type="entry name" value="CBS-domain pair"/>
    <property type="match status" value="1"/>
</dbReference>
<sequence>MRQSTGSGGFASVRTCVLGMGRILGVGLSSVAAAPLAEVGHGGDELEGTPIWVLYVASMALVLLGGAFAGLTIALMGQDSIYLQVVSGDPCEPQCKNAQRVLQLLNKGKHWVLVTLLLANVIVNESLPVVLDRTLGGGVAAVVGSTILIVIFGEIVPQSICVRYGLPIGGFMSKPVLMLMYLTSPVAWPTAKLLDWILGEDHGTVYKKSGLKTLVTLHKSLGELSERLNQDEVTIITAVLDLKDKPVSEVMTPMDDVYTLADNHVLDEKTMDNILSSGYSRIPIYRAGNTTDFVGILLVKTLITYDPEDKIPVREIPLGAIVETRPETSCLDIINFFQEGKSHMVLVSNHPGSDHGALGVVTLEDVIEELIGEEIVDESDVYVDVHKAIRRLTPAPRARRIHAEAGAAAVGRKPGEGAALVDIVEQTEADNPVVGSLGALSDGVPERHAKMAVFMRRRGSAGPDGKLDDRPIPFKASLDEMKQQLRHLAPSNRAANPRSTRTNVFKIKQGLSVTTFVAGDGPSSKATDDGTNKISSTVTADGDGDESTPLLQALSPNGGQAENGYGSGKSIEHSVKFETPDRQ</sequence>
<dbReference type="InterPro" id="IPR045095">
    <property type="entry name" value="ACDP"/>
</dbReference>
<evidence type="ECO:0000313" key="10">
    <source>
        <dbReference type="EMBL" id="KAG5928345.1"/>
    </source>
</evidence>
<evidence type="ECO:0000256" key="1">
    <source>
        <dbReference type="ARBA" id="ARBA00004141"/>
    </source>
</evidence>
<dbReference type="Pfam" id="PF01595">
    <property type="entry name" value="CNNM"/>
    <property type="match status" value="1"/>
</dbReference>
<comment type="caution">
    <text evidence="10">The sequence shown here is derived from an EMBL/GenBank/DDBJ whole genome shotgun (WGS) entry which is preliminary data.</text>
</comment>